<dbReference type="GO" id="GO:0005737">
    <property type="term" value="C:cytoplasm"/>
    <property type="evidence" value="ECO:0007669"/>
    <property type="project" value="UniProtKB-SubCell"/>
</dbReference>
<dbReference type="EC" id="3.1.26.4" evidence="4 10"/>
<evidence type="ECO:0000256" key="2">
    <source>
        <dbReference type="ARBA" id="ARBA00005300"/>
    </source>
</evidence>
<dbReference type="STRING" id="93057.EU95_1796"/>
<dbReference type="InterPro" id="IPR022892">
    <property type="entry name" value="RNaseHI"/>
</dbReference>
<dbReference type="GO" id="GO:0004523">
    <property type="term" value="F:RNA-DNA hybrid ribonuclease activity"/>
    <property type="evidence" value="ECO:0007669"/>
    <property type="project" value="UniProtKB-UniRule"/>
</dbReference>
<dbReference type="SUPFAM" id="SSF53098">
    <property type="entry name" value="Ribonuclease H-like"/>
    <property type="match status" value="1"/>
</dbReference>
<comment type="function">
    <text evidence="10">Endonuclease that specifically degrades the RNA of RNA-DNA hybrids.</text>
</comment>
<evidence type="ECO:0000256" key="1">
    <source>
        <dbReference type="ARBA" id="ARBA00000077"/>
    </source>
</evidence>
<dbReference type="GO" id="GO:0043137">
    <property type="term" value="P:DNA replication, removal of RNA primer"/>
    <property type="evidence" value="ECO:0007669"/>
    <property type="project" value="TreeGrafter"/>
</dbReference>
<evidence type="ECO:0000259" key="11">
    <source>
        <dbReference type="PROSITE" id="PS50879"/>
    </source>
</evidence>
<evidence type="ECO:0000256" key="8">
    <source>
        <dbReference type="ARBA" id="ARBA00022801"/>
    </source>
</evidence>
<reference evidence="13" key="1">
    <citation type="journal article" date="2014" name="Sci. Data">
        <title>Genomes of diverse isolates of the marine cyanobacterium Prochlorococcus.</title>
        <authorList>
            <person name="Biller S."/>
            <person name="Berube P."/>
            <person name="Thompson J."/>
            <person name="Kelly L."/>
            <person name="Roggensack S."/>
            <person name="Awad L."/>
            <person name="Roache-Johnson K."/>
            <person name="Ding H."/>
            <person name="Giovannoni S.J."/>
            <person name="Moore L.R."/>
            <person name="Chisholm S.W."/>
        </authorList>
    </citation>
    <scope>NUCLEOTIDE SEQUENCE [LARGE SCALE GENOMIC DNA]</scope>
    <source>
        <strain evidence="13">MIT 9201</strain>
    </source>
</reference>
<feature type="binding site" evidence="10">
    <location>
        <position position="13"/>
    </location>
    <ligand>
        <name>Mg(2+)</name>
        <dbReference type="ChEBI" id="CHEBI:18420"/>
        <label>2</label>
    </ligand>
</feature>
<dbReference type="OrthoDB" id="7845843at2"/>
<keyword evidence="9 10" id="KW-0460">Magnesium</keyword>
<comment type="catalytic activity">
    <reaction evidence="1 10">
        <text>Endonucleolytic cleavage to 5'-phosphomonoester.</text>
        <dbReference type="EC" id="3.1.26.4"/>
    </reaction>
</comment>
<feature type="binding site" evidence="10">
    <location>
        <position position="13"/>
    </location>
    <ligand>
        <name>Mg(2+)</name>
        <dbReference type="ChEBI" id="CHEBI:18420"/>
        <label>1</label>
    </ligand>
</feature>
<evidence type="ECO:0000313" key="12">
    <source>
        <dbReference type="EMBL" id="KGF94580.1"/>
    </source>
</evidence>
<protein>
    <recommendedName>
        <fullName evidence="4 10">Ribonuclease H</fullName>
        <shortName evidence="10">RNase H</shortName>
        <ecNumber evidence="4 10">3.1.26.4</ecNumber>
    </recommendedName>
</protein>
<keyword evidence="5 10" id="KW-0540">Nuclease</keyword>
<comment type="similarity">
    <text evidence="2 10">Belongs to the RNase H family.</text>
</comment>
<evidence type="ECO:0000256" key="10">
    <source>
        <dbReference type="HAMAP-Rule" id="MF_00042"/>
    </source>
</evidence>
<dbReference type="PANTHER" id="PTHR10642:SF26">
    <property type="entry name" value="RIBONUCLEASE H1"/>
    <property type="match status" value="1"/>
</dbReference>
<dbReference type="Gene3D" id="3.30.420.10">
    <property type="entry name" value="Ribonuclease H-like superfamily/Ribonuclease H"/>
    <property type="match status" value="1"/>
</dbReference>
<dbReference type="EMBL" id="JNAL01000018">
    <property type="protein sequence ID" value="KGF94580.1"/>
    <property type="molecule type" value="Genomic_DNA"/>
</dbReference>
<evidence type="ECO:0000256" key="5">
    <source>
        <dbReference type="ARBA" id="ARBA00022722"/>
    </source>
</evidence>
<dbReference type="PROSITE" id="PS50879">
    <property type="entry name" value="RNASE_H_1"/>
    <property type="match status" value="1"/>
</dbReference>
<dbReference type="Pfam" id="PF00075">
    <property type="entry name" value="RNase_H"/>
    <property type="match status" value="1"/>
</dbReference>
<comment type="caution">
    <text evidence="12">The sequence shown here is derived from an EMBL/GenBank/DDBJ whole genome shotgun (WGS) entry which is preliminary data.</text>
</comment>
<accession>A0A0A1ZZ31</accession>
<evidence type="ECO:0000313" key="13">
    <source>
        <dbReference type="Proteomes" id="UP000030355"/>
    </source>
</evidence>
<dbReference type="GO" id="GO:0003676">
    <property type="term" value="F:nucleic acid binding"/>
    <property type="evidence" value="ECO:0007669"/>
    <property type="project" value="InterPro"/>
</dbReference>
<evidence type="ECO:0000256" key="4">
    <source>
        <dbReference type="ARBA" id="ARBA00012180"/>
    </source>
</evidence>
<dbReference type="HAMAP" id="MF_00042">
    <property type="entry name" value="RNase_H"/>
    <property type="match status" value="1"/>
</dbReference>
<comment type="cofactor">
    <cofactor evidence="10">
        <name>Mg(2+)</name>
        <dbReference type="ChEBI" id="CHEBI:18420"/>
    </cofactor>
    <text evidence="10">Binds 1 Mg(2+) ion per subunit. May bind a second metal ion at a regulatory site, or after substrate binding.</text>
</comment>
<feature type="domain" description="RNase H type-1" evidence="11">
    <location>
        <begin position="4"/>
        <end position="148"/>
    </location>
</feature>
<feature type="binding site" evidence="10">
    <location>
        <position position="140"/>
    </location>
    <ligand>
        <name>Mg(2+)</name>
        <dbReference type="ChEBI" id="CHEBI:18420"/>
        <label>2</label>
    </ligand>
</feature>
<keyword evidence="6 10" id="KW-0479">Metal-binding</keyword>
<feature type="binding site" evidence="10">
    <location>
        <position position="52"/>
    </location>
    <ligand>
        <name>Mg(2+)</name>
        <dbReference type="ChEBI" id="CHEBI:18420"/>
        <label>1</label>
    </ligand>
</feature>
<dbReference type="AlphaFoldDB" id="A0A0A1ZZ31"/>
<evidence type="ECO:0000256" key="6">
    <source>
        <dbReference type="ARBA" id="ARBA00022723"/>
    </source>
</evidence>
<keyword evidence="8 10" id="KW-0378">Hydrolase</keyword>
<dbReference type="GO" id="GO:0000287">
    <property type="term" value="F:magnesium ion binding"/>
    <property type="evidence" value="ECO:0007669"/>
    <property type="project" value="UniProtKB-UniRule"/>
</dbReference>
<gene>
    <name evidence="10" type="primary">rnhA</name>
    <name evidence="12" type="ORF">EU95_1796</name>
</gene>
<dbReference type="eggNOG" id="COG0328">
    <property type="taxonomic scope" value="Bacteria"/>
</dbReference>
<dbReference type="InterPro" id="IPR012337">
    <property type="entry name" value="RNaseH-like_sf"/>
</dbReference>
<evidence type="ECO:0000256" key="9">
    <source>
        <dbReference type="ARBA" id="ARBA00022842"/>
    </source>
</evidence>
<dbReference type="InterPro" id="IPR050092">
    <property type="entry name" value="RNase_H"/>
</dbReference>
<comment type="subunit">
    <text evidence="3 10">Monomer.</text>
</comment>
<dbReference type="InterPro" id="IPR036397">
    <property type="entry name" value="RNaseH_sf"/>
</dbReference>
<dbReference type="CDD" id="cd09278">
    <property type="entry name" value="RNase_HI_prokaryote_like"/>
    <property type="match status" value="1"/>
</dbReference>
<dbReference type="InterPro" id="IPR002156">
    <property type="entry name" value="RNaseH_domain"/>
</dbReference>
<comment type="subcellular location">
    <subcellularLocation>
        <location evidence="10">Cytoplasm</location>
    </subcellularLocation>
</comment>
<feature type="binding site" evidence="10">
    <location>
        <position position="77"/>
    </location>
    <ligand>
        <name>Mg(2+)</name>
        <dbReference type="ChEBI" id="CHEBI:18420"/>
        <label>1</label>
    </ligand>
</feature>
<evidence type="ECO:0000256" key="7">
    <source>
        <dbReference type="ARBA" id="ARBA00022759"/>
    </source>
</evidence>
<organism evidence="12 13">
    <name type="scientific">Prochlorococcus marinus str. MIT 9201</name>
    <dbReference type="NCBI Taxonomy" id="93057"/>
    <lineage>
        <taxon>Bacteria</taxon>
        <taxon>Bacillati</taxon>
        <taxon>Cyanobacteriota</taxon>
        <taxon>Cyanophyceae</taxon>
        <taxon>Synechococcales</taxon>
        <taxon>Prochlorococcaceae</taxon>
        <taxon>Prochlorococcus</taxon>
    </lineage>
</organism>
<sequence>MNSDSIAIEAASDGACSGNPGPGGWGGLIIFDDNSELEIGGSEQNTTNNRMELTAAIKTLEKLKTYKLKENFKLRTDSKYVIDGYTKWIINWKRNGWKTSAGKSVQNLDLWQKIDQLRINGLIMEYVKGHSGDKHNDRVDKIATNYSKGISIVGDSKEVESAVDFFDQNAPAEIQELFSRNQLILKFAEKKYLLSSLELSKLLSEENHLKIKQYLLFEWRNWRFIPKDKKYWIIEKKNPDFL</sequence>
<dbReference type="RefSeq" id="WP_032522875.1">
    <property type="nucleotide sequence ID" value="NZ_CP138977.1"/>
</dbReference>
<keyword evidence="7 10" id="KW-0255">Endonuclease</keyword>
<dbReference type="Proteomes" id="UP000030355">
    <property type="component" value="Unassembled WGS sequence"/>
</dbReference>
<name>A0A0A1ZZ31_PROMR</name>
<evidence type="ECO:0000256" key="3">
    <source>
        <dbReference type="ARBA" id="ARBA00011245"/>
    </source>
</evidence>
<proteinExistence type="inferred from homology"/>
<dbReference type="PANTHER" id="PTHR10642">
    <property type="entry name" value="RIBONUCLEASE H1"/>
    <property type="match status" value="1"/>
</dbReference>
<keyword evidence="10" id="KW-0963">Cytoplasm</keyword>